<dbReference type="EMBL" id="GBXM01020999">
    <property type="protein sequence ID" value="JAH87578.1"/>
    <property type="molecule type" value="Transcribed_RNA"/>
</dbReference>
<name>A0A0E9WDL1_ANGAN</name>
<reference evidence="1" key="1">
    <citation type="submission" date="2014-11" db="EMBL/GenBank/DDBJ databases">
        <authorList>
            <person name="Amaro Gonzalez C."/>
        </authorList>
    </citation>
    <scope>NUCLEOTIDE SEQUENCE</scope>
</reference>
<reference evidence="1" key="2">
    <citation type="journal article" date="2015" name="Fish Shellfish Immunol.">
        <title>Early steps in the European eel (Anguilla anguilla)-Vibrio vulnificus interaction in the gills: Role of the RtxA13 toxin.</title>
        <authorList>
            <person name="Callol A."/>
            <person name="Pajuelo D."/>
            <person name="Ebbesson L."/>
            <person name="Teles M."/>
            <person name="MacKenzie S."/>
            <person name="Amaro C."/>
        </authorList>
    </citation>
    <scope>NUCLEOTIDE SEQUENCE</scope>
</reference>
<dbReference type="AlphaFoldDB" id="A0A0E9WDL1"/>
<protein>
    <submittedName>
        <fullName evidence="1">Uncharacterized protein</fullName>
    </submittedName>
</protein>
<organism evidence="1">
    <name type="scientific">Anguilla anguilla</name>
    <name type="common">European freshwater eel</name>
    <name type="synonym">Muraena anguilla</name>
    <dbReference type="NCBI Taxonomy" id="7936"/>
    <lineage>
        <taxon>Eukaryota</taxon>
        <taxon>Metazoa</taxon>
        <taxon>Chordata</taxon>
        <taxon>Craniata</taxon>
        <taxon>Vertebrata</taxon>
        <taxon>Euteleostomi</taxon>
        <taxon>Actinopterygii</taxon>
        <taxon>Neopterygii</taxon>
        <taxon>Teleostei</taxon>
        <taxon>Anguilliformes</taxon>
        <taxon>Anguillidae</taxon>
        <taxon>Anguilla</taxon>
    </lineage>
</organism>
<proteinExistence type="predicted"/>
<accession>A0A0E9WDL1</accession>
<evidence type="ECO:0000313" key="1">
    <source>
        <dbReference type="EMBL" id="JAH87578.1"/>
    </source>
</evidence>
<sequence>MFISLVVGSHAGIFLETVSHATSVIRAGFSVPLFLCSF</sequence>